<reference evidence="4 5" key="1">
    <citation type="submission" date="2014-02" db="EMBL/GenBank/DDBJ databases">
        <title>Whole genome sequence of Sphingobium chlorophenolicum NBRC 16172.</title>
        <authorList>
            <person name="Gan H.M."/>
            <person name="Gan H.Y."/>
            <person name="Chew T.H."/>
            <person name="Savka M.A."/>
        </authorList>
    </citation>
    <scope>NUCLEOTIDE SEQUENCE [LARGE SCALE GENOMIC DNA]</scope>
    <source>
        <strain evidence="4 5">NBRC 16172</strain>
    </source>
</reference>
<keyword evidence="1" id="KW-1133">Transmembrane helix</keyword>
<dbReference type="PIRSF" id="PIRSF018266">
    <property type="entry name" value="FecR"/>
    <property type="match status" value="1"/>
</dbReference>
<feature type="domain" description="FecR N-terminal" evidence="3">
    <location>
        <begin position="14"/>
        <end position="50"/>
    </location>
</feature>
<feature type="domain" description="FecR protein" evidence="2">
    <location>
        <begin position="116"/>
        <end position="204"/>
    </location>
</feature>
<accession>A0A081RCF7</accession>
<sequence length="322" mass="34221">MTHAEQQQGRIDTAAADWHAQLESPDMDWEAFGAWLDADPAHRVAYDAIALLDAEIEGRRDAITASLPANDVCDDQTTVGQRRRWWIGGGIATAAAIAILLMPKMATVPTETMVAYSTGPAQTQMIDLKDGSHILLDRNSRLALSDSQSPRIEMQSGTAYFDVRHDPSRAFLVQAGGYEIRDIGTKFDLAMTPQRLGVAVSEGKLMVAPKDGAGTLIVAGERIDVAAQTGEAQVSRIAAASVGSWRKGQLIYQATPLGLVANDLTRYVGRPVTADPSIGDLRVSGVLAISDGAGLIQQIEALLPVKAVETGGSIHLVGSNGR</sequence>
<evidence type="ECO:0000259" key="2">
    <source>
        <dbReference type="Pfam" id="PF04773"/>
    </source>
</evidence>
<dbReference type="Pfam" id="PF04773">
    <property type="entry name" value="FecR"/>
    <property type="match status" value="1"/>
</dbReference>
<name>A0A081RCF7_SPHCR</name>
<evidence type="ECO:0000256" key="1">
    <source>
        <dbReference type="SAM" id="Phobius"/>
    </source>
</evidence>
<dbReference type="InterPro" id="IPR012373">
    <property type="entry name" value="Ferrdict_sens_TM"/>
</dbReference>
<dbReference type="EMBL" id="JFHR01000032">
    <property type="protein sequence ID" value="KEQ52880.1"/>
    <property type="molecule type" value="Genomic_DNA"/>
</dbReference>
<evidence type="ECO:0000259" key="3">
    <source>
        <dbReference type="Pfam" id="PF16220"/>
    </source>
</evidence>
<dbReference type="InterPro" id="IPR032623">
    <property type="entry name" value="FecR_N"/>
</dbReference>
<keyword evidence="1" id="KW-0472">Membrane</keyword>
<dbReference type="eggNOG" id="COG3712">
    <property type="taxonomic scope" value="Bacteria"/>
</dbReference>
<evidence type="ECO:0000313" key="5">
    <source>
        <dbReference type="Proteomes" id="UP000028411"/>
    </source>
</evidence>
<dbReference type="InterPro" id="IPR006860">
    <property type="entry name" value="FecR"/>
</dbReference>
<proteinExistence type="predicted"/>
<organism evidence="4 5">
    <name type="scientific">Sphingobium chlorophenolicum</name>
    <dbReference type="NCBI Taxonomy" id="46429"/>
    <lineage>
        <taxon>Bacteria</taxon>
        <taxon>Pseudomonadati</taxon>
        <taxon>Pseudomonadota</taxon>
        <taxon>Alphaproteobacteria</taxon>
        <taxon>Sphingomonadales</taxon>
        <taxon>Sphingomonadaceae</taxon>
        <taxon>Sphingobium</taxon>
    </lineage>
</organism>
<evidence type="ECO:0000313" key="4">
    <source>
        <dbReference type="EMBL" id="KEQ52880.1"/>
    </source>
</evidence>
<dbReference type="AlphaFoldDB" id="A0A081RCF7"/>
<dbReference type="GO" id="GO:0016989">
    <property type="term" value="F:sigma factor antagonist activity"/>
    <property type="evidence" value="ECO:0007669"/>
    <property type="project" value="TreeGrafter"/>
</dbReference>
<feature type="transmembrane region" description="Helical" evidence="1">
    <location>
        <begin position="85"/>
        <end position="103"/>
    </location>
</feature>
<gene>
    <name evidence="4" type="ORF">BV95_02791</name>
</gene>
<protein>
    <submittedName>
        <fullName evidence="4">Anti-FecI sigma factor, FecR</fullName>
    </submittedName>
</protein>
<keyword evidence="1" id="KW-0812">Transmembrane</keyword>
<comment type="caution">
    <text evidence="4">The sequence shown here is derived from an EMBL/GenBank/DDBJ whole genome shotgun (WGS) entry which is preliminary data.</text>
</comment>
<dbReference type="Gene3D" id="2.60.120.1440">
    <property type="match status" value="1"/>
</dbReference>
<dbReference type="Proteomes" id="UP000028411">
    <property type="component" value="Unassembled WGS sequence"/>
</dbReference>
<dbReference type="PANTHER" id="PTHR30273">
    <property type="entry name" value="PERIPLASMIC SIGNAL SENSOR AND SIGMA FACTOR ACTIVATOR FECR-RELATED"/>
    <property type="match status" value="1"/>
</dbReference>
<dbReference type="PANTHER" id="PTHR30273:SF2">
    <property type="entry name" value="PROTEIN FECR"/>
    <property type="match status" value="1"/>
</dbReference>
<dbReference type="OrthoDB" id="9771237at2"/>
<dbReference type="Pfam" id="PF16220">
    <property type="entry name" value="DUF4880"/>
    <property type="match status" value="1"/>
</dbReference>
<dbReference type="PATRIC" id="fig|46429.4.peg.2763"/>
<dbReference type="RefSeq" id="WP_062792082.1">
    <property type="nucleotide sequence ID" value="NZ_JFHR01000032.1"/>
</dbReference>